<feature type="compositionally biased region" description="Low complexity" evidence="6">
    <location>
        <begin position="629"/>
        <end position="640"/>
    </location>
</feature>
<evidence type="ECO:0000256" key="1">
    <source>
        <dbReference type="ARBA" id="ARBA00000085"/>
    </source>
</evidence>
<name>A0A1H3JDZ5_9ACTN</name>
<dbReference type="PANTHER" id="PTHR45436:SF5">
    <property type="entry name" value="SENSOR HISTIDINE KINASE TRCS"/>
    <property type="match status" value="1"/>
</dbReference>
<feature type="domain" description="Histidine kinase/HSP90-like ATPase" evidence="8">
    <location>
        <begin position="499"/>
        <end position="613"/>
    </location>
</feature>
<dbReference type="Pfam" id="PF08376">
    <property type="entry name" value="NIT"/>
    <property type="match status" value="1"/>
</dbReference>
<evidence type="ECO:0000256" key="3">
    <source>
        <dbReference type="ARBA" id="ARBA00022553"/>
    </source>
</evidence>
<evidence type="ECO:0000313" key="9">
    <source>
        <dbReference type="EMBL" id="SDY37745.1"/>
    </source>
</evidence>
<dbReference type="InterPro" id="IPR036890">
    <property type="entry name" value="HATPase_C_sf"/>
</dbReference>
<dbReference type="Proteomes" id="UP000242415">
    <property type="component" value="Unassembled WGS sequence"/>
</dbReference>
<keyword evidence="7" id="KW-0812">Transmembrane</keyword>
<keyword evidence="3" id="KW-0597">Phosphoprotein</keyword>
<feature type="region of interest" description="Disordered" evidence="6">
    <location>
        <begin position="676"/>
        <end position="804"/>
    </location>
</feature>
<sequence>MIPMISLLALWGFATYLTVGDGYRLLNQGRLITEFAAPAEEILGAIQGERRDSMVFLADPSVENRTHLIRSRTLVDQKVDAWRSAMARDDVQRITPERVMRLARVQLAALDGLAALRSDVDGRSVAPVALMAGFTDIVDPITPLYAAVASFPDDEVSAEGRALQRLAHARELRARADAVLANALAARGFTDDSYVQFVQAVGLMRAEYHEAYVQMTGLYRREMDANFAKEPYPWLARMENAAIATGGAGRIPVDANRWREQNAAALAQLSDFQLDLAVHVEEHAKAPAYLIFARILVAALIGLIAVVATVLVSVRIARRLANRLRDLSADAHALADTQLPAVVDRLRHGEEVDVEAEAPVLRRSADEIGEVGDAFNTVRRTAIATAVEQAQLRAGIRNVFLNIARRSQTLVKKQLGLLDVMERKTVDPEELADLFQVDHLATRMRRYAENLVILGGGRAGRNWGKPVGMQEVLRGAASEAEHYERVRVLPIPPVLLDGAVVSDVIHLVAELIDNATAFSPPHTTVQVSGQMVPHGFAIEVDDRGLGMSETDLAAANGWLTDPPEFNVLALSDTPRLGMFVVARIASRHGIRVSLRQSPYGGITAIVLVPPHLVAEAGAEHRLGRDDAVEAPTPAGAATGDAEPEERVPVGAGVRAAATGDDRATVDVDTVAVPVYTPPLRSVDPGHRTAPRPPAQRTGPAAPSGSTGPGSGPAAEPQPDKTHLGLPVRVRQARLAPGLRDATRPTPPEAQPLQPARSPEEIRRMMSAYQRGTARGRGQITDDADLPPTPDSTSTAEAGHADEES</sequence>
<dbReference type="SMART" id="SM00387">
    <property type="entry name" value="HATPase_c"/>
    <property type="match status" value="1"/>
</dbReference>
<dbReference type="Pfam" id="PF02518">
    <property type="entry name" value="HATPase_c"/>
    <property type="match status" value="1"/>
</dbReference>
<protein>
    <recommendedName>
        <fullName evidence="2">histidine kinase</fullName>
        <ecNumber evidence="2">2.7.13.3</ecNumber>
    </recommendedName>
</protein>
<dbReference type="GO" id="GO:0000160">
    <property type="term" value="P:phosphorelay signal transduction system"/>
    <property type="evidence" value="ECO:0007669"/>
    <property type="project" value="TreeGrafter"/>
</dbReference>
<dbReference type="Gene3D" id="3.30.565.10">
    <property type="entry name" value="Histidine kinase-like ATPase, C-terminal domain"/>
    <property type="match status" value="1"/>
</dbReference>
<dbReference type="RefSeq" id="WP_175543518.1">
    <property type="nucleotide sequence ID" value="NZ_FNPH01000002.1"/>
</dbReference>
<dbReference type="SUPFAM" id="SSF55874">
    <property type="entry name" value="ATPase domain of HSP90 chaperone/DNA topoisomerase II/histidine kinase"/>
    <property type="match status" value="1"/>
</dbReference>
<dbReference type="AlphaFoldDB" id="A0A1H3JDZ5"/>
<evidence type="ECO:0000256" key="6">
    <source>
        <dbReference type="SAM" id="MobiDB-lite"/>
    </source>
</evidence>
<dbReference type="GO" id="GO:0004673">
    <property type="term" value="F:protein histidine kinase activity"/>
    <property type="evidence" value="ECO:0007669"/>
    <property type="project" value="UniProtKB-EC"/>
</dbReference>
<dbReference type="InterPro" id="IPR050428">
    <property type="entry name" value="TCS_sensor_his_kinase"/>
</dbReference>
<keyword evidence="7" id="KW-0472">Membrane</keyword>
<dbReference type="InterPro" id="IPR013587">
    <property type="entry name" value="Nitrate/nitrite_sensing"/>
</dbReference>
<dbReference type="PANTHER" id="PTHR45436">
    <property type="entry name" value="SENSOR HISTIDINE KINASE YKOH"/>
    <property type="match status" value="1"/>
</dbReference>
<proteinExistence type="predicted"/>
<dbReference type="STRING" id="405436.SAMN05444365_10259"/>
<feature type="transmembrane region" description="Helical" evidence="7">
    <location>
        <begin position="289"/>
        <end position="314"/>
    </location>
</feature>
<evidence type="ECO:0000256" key="4">
    <source>
        <dbReference type="ARBA" id="ARBA00022679"/>
    </source>
</evidence>
<dbReference type="EMBL" id="FNPH01000002">
    <property type="protein sequence ID" value="SDY37745.1"/>
    <property type="molecule type" value="Genomic_DNA"/>
</dbReference>
<keyword evidence="10" id="KW-1185">Reference proteome</keyword>
<evidence type="ECO:0000256" key="7">
    <source>
        <dbReference type="SAM" id="Phobius"/>
    </source>
</evidence>
<gene>
    <name evidence="9" type="ORF">SAMN05444365_10259</name>
</gene>
<organism evidence="9 10">
    <name type="scientific">Micromonospora pattaloongensis</name>
    <dbReference type="NCBI Taxonomy" id="405436"/>
    <lineage>
        <taxon>Bacteria</taxon>
        <taxon>Bacillati</taxon>
        <taxon>Actinomycetota</taxon>
        <taxon>Actinomycetes</taxon>
        <taxon>Micromonosporales</taxon>
        <taxon>Micromonosporaceae</taxon>
        <taxon>Micromonospora</taxon>
    </lineage>
</organism>
<accession>A0A1H3JDZ5</accession>
<dbReference type="GO" id="GO:0005886">
    <property type="term" value="C:plasma membrane"/>
    <property type="evidence" value="ECO:0007669"/>
    <property type="project" value="TreeGrafter"/>
</dbReference>
<comment type="catalytic activity">
    <reaction evidence="1">
        <text>ATP + protein L-histidine = ADP + protein N-phospho-L-histidine.</text>
        <dbReference type="EC" id="2.7.13.3"/>
    </reaction>
</comment>
<keyword evidence="7" id="KW-1133">Transmembrane helix</keyword>
<dbReference type="EC" id="2.7.13.3" evidence="2"/>
<evidence type="ECO:0000256" key="2">
    <source>
        <dbReference type="ARBA" id="ARBA00012438"/>
    </source>
</evidence>
<keyword evidence="5 9" id="KW-0418">Kinase</keyword>
<evidence type="ECO:0000259" key="8">
    <source>
        <dbReference type="SMART" id="SM00387"/>
    </source>
</evidence>
<evidence type="ECO:0000256" key="5">
    <source>
        <dbReference type="ARBA" id="ARBA00022777"/>
    </source>
</evidence>
<evidence type="ECO:0000313" key="10">
    <source>
        <dbReference type="Proteomes" id="UP000242415"/>
    </source>
</evidence>
<feature type="region of interest" description="Disordered" evidence="6">
    <location>
        <begin position="623"/>
        <end position="648"/>
    </location>
</feature>
<dbReference type="InterPro" id="IPR003594">
    <property type="entry name" value="HATPase_dom"/>
</dbReference>
<reference evidence="10" key="1">
    <citation type="submission" date="2016-10" db="EMBL/GenBank/DDBJ databases">
        <authorList>
            <person name="Varghese N."/>
            <person name="Submissions S."/>
        </authorList>
    </citation>
    <scope>NUCLEOTIDE SEQUENCE [LARGE SCALE GENOMIC DNA]</scope>
    <source>
        <strain evidence="10">DSM 45245</strain>
    </source>
</reference>
<dbReference type="Gene3D" id="6.10.340.10">
    <property type="match status" value="1"/>
</dbReference>
<keyword evidence="4" id="KW-0808">Transferase</keyword>